<dbReference type="Proteomes" id="UP000310541">
    <property type="component" value="Unassembled WGS sequence"/>
</dbReference>
<dbReference type="EMBL" id="SWFM01000001">
    <property type="protein sequence ID" value="TKD72107.1"/>
    <property type="molecule type" value="Genomic_DNA"/>
</dbReference>
<evidence type="ECO:0000313" key="1">
    <source>
        <dbReference type="EMBL" id="TKD72107.1"/>
    </source>
</evidence>
<dbReference type="RefSeq" id="WP_136945957.1">
    <property type="nucleotide sequence ID" value="NZ_SWFM01000001.1"/>
</dbReference>
<comment type="caution">
    <text evidence="1">The sequence shown here is derived from an EMBL/GenBank/DDBJ whole genome shotgun (WGS) entry which is preliminary data.</text>
</comment>
<dbReference type="OrthoDB" id="9895324at2"/>
<proteinExistence type="predicted"/>
<protein>
    <recommendedName>
        <fullName evidence="3">DUF2187 domain-containing protein</fullName>
    </recommendedName>
</protein>
<evidence type="ECO:0008006" key="3">
    <source>
        <dbReference type="Google" id="ProtNLM"/>
    </source>
</evidence>
<evidence type="ECO:0000313" key="2">
    <source>
        <dbReference type="Proteomes" id="UP000310541"/>
    </source>
</evidence>
<gene>
    <name evidence="1" type="ORF">FBF83_04725</name>
</gene>
<organism evidence="1 2">
    <name type="scientific">Guptibacillus hwajinpoensis</name>
    <dbReference type="NCBI Taxonomy" id="208199"/>
    <lineage>
        <taxon>Bacteria</taxon>
        <taxon>Bacillati</taxon>
        <taxon>Bacillota</taxon>
        <taxon>Bacilli</taxon>
        <taxon>Bacillales</taxon>
        <taxon>Guptibacillaceae</taxon>
        <taxon>Guptibacillus</taxon>
    </lineage>
</organism>
<reference evidence="1 2" key="1">
    <citation type="submission" date="2019-04" db="EMBL/GenBank/DDBJ databases">
        <title>Genome sequence of Bacillus hwajinpoensis strain Y2.</title>
        <authorList>
            <person name="Fair J.L."/>
            <person name="Maclea K.S."/>
        </authorList>
    </citation>
    <scope>NUCLEOTIDE SEQUENCE [LARGE SCALE GENOMIC DNA]</scope>
    <source>
        <strain evidence="1 2">Y2</strain>
    </source>
</reference>
<name>A0A4U1MMD9_9BACL</name>
<dbReference type="AlphaFoldDB" id="A0A4U1MMD9"/>
<sequence>MEEEQEQEIILPEIGSVVEIDNRRAKVVSLLNNTIVAEWEEYSEDEEKRVVVRHEEYKML</sequence>
<accession>A0A4U1MMD9</accession>